<name>A0A433QR00_9FUNG</name>
<evidence type="ECO:0000256" key="3">
    <source>
        <dbReference type="ARBA" id="ARBA00020983"/>
    </source>
</evidence>
<evidence type="ECO:0000256" key="6">
    <source>
        <dbReference type="ARBA" id="ARBA00023034"/>
    </source>
</evidence>
<keyword evidence="7" id="KW-0472">Membrane</keyword>
<dbReference type="InterPro" id="IPR016159">
    <property type="entry name" value="Cullin_repeat-like_dom_sf"/>
</dbReference>
<proteinExistence type="inferred from homology"/>
<gene>
    <name evidence="9" type="ORF">BC938DRAFT_476073</name>
</gene>
<reference evidence="9 10" key="1">
    <citation type="journal article" date="2018" name="New Phytol.">
        <title>Phylogenomics of Endogonaceae and evolution of mycorrhizas within Mucoromycota.</title>
        <authorList>
            <person name="Chang Y."/>
            <person name="Desiro A."/>
            <person name="Na H."/>
            <person name="Sandor L."/>
            <person name="Lipzen A."/>
            <person name="Clum A."/>
            <person name="Barry K."/>
            <person name="Grigoriev I.V."/>
            <person name="Martin F.M."/>
            <person name="Stajich J.E."/>
            <person name="Smith M.E."/>
            <person name="Bonito G."/>
            <person name="Spatafora J.W."/>
        </authorList>
    </citation>
    <scope>NUCLEOTIDE SEQUENCE [LARGE SCALE GENOMIC DNA]</scope>
    <source>
        <strain evidence="9 10">AD002</strain>
    </source>
</reference>
<dbReference type="GO" id="GO:0015031">
    <property type="term" value="P:protein transport"/>
    <property type="evidence" value="ECO:0007669"/>
    <property type="project" value="UniProtKB-KW"/>
</dbReference>
<dbReference type="Proteomes" id="UP000274822">
    <property type="component" value="Unassembled WGS sequence"/>
</dbReference>
<dbReference type="GO" id="GO:0017119">
    <property type="term" value="C:Golgi transport complex"/>
    <property type="evidence" value="ECO:0007669"/>
    <property type="project" value="InterPro"/>
</dbReference>
<keyword evidence="4" id="KW-0813">Transport</keyword>
<accession>A0A433QR00</accession>
<comment type="caution">
    <text evidence="9">The sequence shown here is derived from an EMBL/GenBank/DDBJ whole genome shotgun (WGS) entry which is preliminary data.</text>
</comment>
<comment type="similarity">
    <text evidence="2">Belongs to the COG8 family.</text>
</comment>
<dbReference type="EMBL" id="RBNJ01002253">
    <property type="protein sequence ID" value="RUS32189.1"/>
    <property type="molecule type" value="Genomic_DNA"/>
</dbReference>
<evidence type="ECO:0000256" key="5">
    <source>
        <dbReference type="ARBA" id="ARBA00022927"/>
    </source>
</evidence>
<dbReference type="GO" id="GO:0000139">
    <property type="term" value="C:Golgi membrane"/>
    <property type="evidence" value="ECO:0007669"/>
    <property type="project" value="UniProtKB-SubCell"/>
</dbReference>
<evidence type="ECO:0000313" key="9">
    <source>
        <dbReference type="EMBL" id="RUS32189.1"/>
    </source>
</evidence>
<evidence type="ECO:0000256" key="2">
    <source>
        <dbReference type="ARBA" id="ARBA00006419"/>
    </source>
</evidence>
<keyword evidence="10" id="KW-1185">Reference proteome</keyword>
<dbReference type="PANTHER" id="PTHR21311">
    <property type="entry name" value="CONSERVED OLIGOMERIC GOLGI COMPLEX COMPONENT 8"/>
    <property type="match status" value="1"/>
</dbReference>
<sequence length="707" mass="77785">MAATLPPNTLPDLLDHDVLLTLLTPAIPPSKLDLLTSSEWSKDYLTRLTSMSLDSLSNEPALLSEEQTKIRSELKDLAFREYPSFIHANECRLEVHDTMDQLSSHLATFTRTVPSLESACHDFTAQAALLTQDRARVSTVLDSHQALLDILEIPPLMETCVRNGYYAEAMDLAAHVQRLQLRHPTIPLIAQIADQVRAASELMLTQLVTLLRRPIKLPAAMNVVGYLRRMEAFENEVELRMVFLKCRDDYLRGLVDALKKESLNGFNSKVIDRGGVEAFEYLKKYIDLQREQLFDIITQYWSIFSEDHVSSASAYSLPLPFSSSSSASSSTFSNSTAAVTILPDYIVHLLTSFRQTLATHLPQITDISYLSSLLTQLMYCGMSLGRVGLDFRHLVTTYFETSVESIILRLLDAAERDAVSRLVNAKNKHEPPSTWMAVKITTSTTPVSTLSSSSLTVTPPTLLMDYPPLATLANDLLSLFNALRLLAPASLLPVIRARLEQAHDAIAVALNAYAADALAHVEAVARRKATPAAMMESESERSIVSAFVAAYARCLVPFVRRALVEGVFGGVGVGIGVEEGAETDLEVRLGEWLPVVVVAQPTVEVEVEAEGEAVEVGVEAEAEAEGQTEIEVVEIQEREEEEEVRKAEPETHAAVGNFSVEEVVLEDEAEPAPTAEPEGGDDLVVETVEIVEERESDDDGVRWIGGD</sequence>
<evidence type="ECO:0000256" key="4">
    <source>
        <dbReference type="ARBA" id="ARBA00022448"/>
    </source>
</evidence>
<keyword evidence="5" id="KW-0653">Protein transport</keyword>
<dbReference type="PANTHER" id="PTHR21311:SF0">
    <property type="entry name" value="CONSERVED OLIGOMERIC GOLGI COMPLEX SUBUNIT 8"/>
    <property type="match status" value="1"/>
</dbReference>
<dbReference type="InterPro" id="IPR007255">
    <property type="entry name" value="COG8"/>
</dbReference>
<protein>
    <recommendedName>
        <fullName evidence="3">Conserved oligomeric Golgi complex subunit 8</fullName>
    </recommendedName>
    <alternativeName>
        <fullName evidence="8">Component of oligomeric Golgi complex 8</fullName>
    </alternativeName>
</protein>
<comment type="subcellular location">
    <subcellularLocation>
        <location evidence="1">Golgi apparatus membrane</location>
        <topology evidence="1">Peripheral membrane protein</topology>
    </subcellularLocation>
</comment>
<keyword evidence="6" id="KW-0333">Golgi apparatus</keyword>
<evidence type="ECO:0000256" key="7">
    <source>
        <dbReference type="ARBA" id="ARBA00023136"/>
    </source>
</evidence>
<evidence type="ECO:0000256" key="8">
    <source>
        <dbReference type="ARBA" id="ARBA00031347"/>
    </source>
</evidence>
<organism evidence="9 10">
    <name type="scientific">Jimgerdemannia flammicorona</name>
    <dbReference type="NCBI Taxonomy" id="994334"/>
    <lineage>
        <taxon>Eukaryota</taxon>
        <taxon>Fungi</taxon>
        <taxon>Fungi incertae sedis</taxon>
        <taxon>Mucoromycota</taxon>
        <taxon>Mucoromycotina</taxon>
        <taxon>Endogonomycetes</taxon>
        <taxon>Endogonales</taxon>
        <taxon>Endogonaceae</taxon>
        <taxon>Jimgerdemannia</taxon>
    </lineage>
</organism>
<evidence type="ECO:0000313" key="10">
    <source>
        <dbReference type="Proteomes" id="UP000274822"/>
    </source>
</evidence>
<dbReference type="SUPFAM" id="SSF74788">
    <property type="entry name" value="Cullin repeat-like"/>
    <property type="match status" value="1"/>
</dbReference>
<evidence type="ECO:0000256" key="1">
    <source>
        <dbReference type="ARBA" id="ARBA00004395"/>
    </source>
</evidence>
<dbReference type="AlphaFoldDB" id="A0A433QR00"/>
<dbReference type="GO" id="GO:0006891">
    <property type="term" value="P:intra-Golgi vesicle-mediated transport"/>
    <property type="evidence" value="ECO:0007669"/>
    <property type="project" value="TreeGrafter"/>
</dbReference>
<dbReference type="Pfam" id="PF04124">
    <property type="entry name" value="Dor1"/>
    <property type="match status" value="1"/>
</dbReference>